<dbReference type="SUPFAM" id="SSF53474">
    <property type="entry name" value="alpha/beta-Hydrolases"/>
    <property type="match status" value="1"/>
</dbReference>
<dbReference type="PROSITE" id="PS52004">
    <property type="entry name" value="KS3_2"/>
    <property type="match status" value="1"/>
</dbReference>
<protein>
    <submittedName>
        <fullName evidence="5">3-oxoacyl-(Acyl-carrier-protein) synthase/pimeloyl-ACP methyl ester carboxylesterase</fullName>
    </submittedName>
</protein>
<comment type="caution">
    <text evidence="5">The sequence shown here is derived from an EMBL/GenBank/DDBJ whole genome shotgun (WGS) entry which is preliminary data.</text>
</comment>
<dbReference type="Gene3D" id="3.40.47.10">
    <property type="match status" value="1"/>
</dbReference>
<dbReference type="Pfam" id="PF00109">
    <property type="entry name" value="ketoacyl-synt"/>
    <property type="match status" value="1"/>
</dbReference>
<dbReference type="InterPro" id="IPR000794">
    <property type="entry name" value="Beta-ketoacyl_synthase"/>
</dbReference>
<dbReference type="GO" id="GO:0005829">
    <property type="term" value="C:cytosol"/>
    <property type="evidence" value="ECO:0007669"/>
    <property type="project" value="TreeGrafter"/>
</dbReference>
<dbReference type="PANTHER" id="PTHR11712:SF336">
    <property type="entry name" value="3-OXOACYL-[ACYL-CARRIER-PROTEIN] SYNTHASE, MITOCHONDRIAL"/>
    <property type="match status" value="1"/>
</dbReference>
<dbReference type="AlphaFoldDB" id="A0A7W9KQE0"/>
<dbReference type="InterPro" id="IPR029058">
    <property type="entry name" value="AB_hydrolase_fold"/>
</dbReference>
<keyword evidence="2 3" id="KW-0808">Transferase</keyword>
<evidence type="ECO:0000256" key="1">
    <source>
        <dbReference type="ARBA" id="ARBA00008467"/>
    </source>
</evidence>
<dbReference type="RefSeq" id="WP_184869313.1">
    <property type="nucleotide sequence ID" value="NZ_BAAAWY010000004.1"/>
</dbReference>
<sequence>MKRRVVVAGIGVVAPNGIGVEQFWRGSVSGRSRLRPEPLMAELGLRSRSHCPIEDFDLADHHDAETAAELAGLSRFVQLSVTATALAARDAALDRSDFDGDRAGVVFSSAIGGTPEFQKAYEVYSDRGATALRPFPEDLPFYDSVFLNYTAAWTSRRFGLRGSCTTLTTGCTAGIDSLGLAFDQIRYGDLDLAVAAAGEAPLSGLAYATLDVIGSLAVVDGPPETASRPFDATRGGFVLGEGAAAVVLEEYEHARARGARIYAEVNGFASANNAFHMSDLAPDGRAMAAVITRSLADAGVPPERIDYVNAHGSSTPQNDVFETQALKQVLGEEHARRTPISSTKSMIGHSLSSASLVGTIAAIGALRHAVVPPTANLTTPDPRCDLDYVPTTARAHDVRTALVSASGFGGIHSCAVLSRVGPARESWWHPGDVGDRDLVRGTLPGSGATTVSWGSPGDGPDVLLLHGFAGTAEHWVPLLRELDVRAHVLAVDLPGHGANTLPADGGGPDGTRAFLLDALDAHGMADTVVVGHSFGGVLALDLAAHAVRVSSVVTLGAGLPLRLHPRMVEQVLTGELDEDFLGSCLRTGTESAREALLAGFRAVRLPARDTDLWGVVGTDPKQTEAAVRVPVDVLVPAADRVVSPRKGRALAAALPHGTAHVLADADHYLHLDDPARLAGLLAPLLAIRPPAVTSRA</sequence>
<name>A0A7W9KQE0_9PSEU</name>
<dbReference type="Proteomes" id="UP000585638">
    <property type="component" value="Unassembled WGS sequence"/>
</dbReference>
<evidence type="ECO:0000256" key="2">
    <source>
        <dbReference type="ARBA" id="ARBA00022679"/>
    </source>
</evidence>
<dbReference type="InterPro" id="IPR000073">
    <property type="entry name" value="AB_hydrolase_1"/>
</dbReference>
<dbReference type="InterPro" id="IPR014031">
    <property type="entry name" value="Ketoacyl_synth_C"/>
</dbReference>
<dbReference type="SMART" id="SM00825">
    <property type="entry name" value="PKS_KS"/>
    <property type="match status" value="1"/>
</dbReference>
<dbReference type="GO" id="GO:0004315">
    <property type="term" value="F:3-oxoacyl-[acyl-carrier-protein] synthase activity"/>
    <property type="evidence" value="ECO:0007669"/>
    <property type="project" value="InterPro"/>
</dbReference>
<dbReference type="Pfam" id="PF02801">
    <property type="entry name" value="Ketoacyl-synt_C"/>
    <property type="match status" value="1"/>
</dbReference>
<keyword evidence="6" id="KW-1185">Reference proteome</keyword>
<comment type="similarity">
    <text evidence="1 3">Belongs to the thiolase-like superfamily. Beta-ketoacyl-ACP synthases family.</text>
</comment>
<dbReference type="InterPro" id="IPR014030">
    <property type="entry name" value="Ketoacyl_synth_N"/>
</dbReference>
<dbReference type="InterPro" id="IPR016039">
    <property type="entry name" value="Thiolase-like"/>
</dbReference>
<organism evidence="5 6">
    <name type="scientific">Kutzneria kofuensis</name>
    <dbReference type="NCBI Taxonomy" id="103725"/>
    <lineage>
        <taxon>Bacteria</taxon>
        <taxon>Bacillati</taxon>
        <taxon>Actinomycetota</taxon>
        <taxon>Actinomycetes</taxon>
        <taxon>Pseudonocardiales</taxon>
        <taxon>Pseudonocardiaceae</taxon>
        <taxon>Kutzneria</taxon>
    </lineage>
</organism>
<dbReference type="EMBL" id="JACHIR010000002">
    <property type="protein sequence ID" value="MBB5896807.1"/>
    <property type="molecule type" value="Genomic_DNA"/>
</dbReference>
<proteinExistence type="inferred from homology"/>
<feature type="domain" description="Ketosynthase family 3 (KS3)" evidence="4">
    <location>
        <begin position="2"/>
        <end position="419"/>
    </location>
</feature>
<dbReference type="SUPFAM" id="SSF53901">
    <property type="entry name" value="Thiolase-like"/>
    <property type="match status" value="2"/>
</dbReference>
<evidence type="ECO:0000256" key="3">
    <source>
        <dbReference type="RuleBase" id="RU003694"/>
    </source>
</evidence>
<gene>
    <name evidence="5" type="ORF">BJ998_008066</name>
</gene>
<dbReference type="InterPro" id="IPR018201">
    <property type="entry name" value="Ketoacyl_synth_AS"/>
</dbReference>
<evidence type="ECO:0000259" key="4">
    <source>
        <dbReference type="PROSITE" id="PS52004"/>
    </source>
</evidence>
<dbReference type="Pfam" id="PF12697">
    <property type="entry name" value="Abhydrolase_6"/>
    <property type="match status" value="1"/>
</dbReference>
<dbReference type="PROSITE" id="PS00606">
    <property type="entry name" value="KS3_1"/>
    <property type="match status" value="1"/>
</dbReference>
<dbReference type="PANTHER" id="PTHR11712">
    <property type="entry name" value="POLYKETIDE SYNTHASE-RELATED"/>
    <property type="match status" value="1"/>
</dbReference>
<reference evidence="5 6" key="1">
    <citation type="submission" date="2020-08" db="EMBL/GenBank/DDBJ databases">
        <title>Sequencing the genomes of 1000 actinobacteria strains.</title>
        <authorList>
            <person name="Klenk H.-P."/>
        </authorList>
    </citation>
    <scope>NUCLEOTIDE SEQUENCE [LARGE SCALE GENOMIC DNA]</scope>
    <source>
        <strain evidence="5 6">DSM 43851</strain>
    </source>
</reference>
<dbReference type="Gene3D" id="3.40.50.1820">
    <property type="entry name" value="alpha/beta hydrolase"/>
    <property type="match status" value="1"/>
</dbReference>
<accession>A0A7W9KQE0</accession>
<evidence type="ECO:0000313" key="6">
    <source>
        <dbReference type="Proteomes" id="UP000585638"/>
    </source>
</evidence>
<dbReference type="CDD" id="cd00834">
    <property type="entry name" value="KAS_I_II"/>
    <property type="match status" value="1"/>
</dbReference>
<dbReference type="GO" id="GO:0006633">
    <property type="term" value="P:fatty acid biosynthetic process"/>
    <property type="evidence" value="ECO:0007669"/>
    <property type="project" value="InterPro"/>
</dbReference>
<evidence type="ECO:0000313" key="5">
    <source>
        <dbReference type="EMBL" id="MBB5896807.1"/>
    </source>
</evidence>
<dbReference type="InterPro" id="IPR020841">
    <property type="entry name" value="PKS_Beta-ketoAc_synthase_dom"/>
</dbReference>